<comment type="caution">
    <text evidence="1">The sequence shown here is derived from an EMBL/GenBank/DDBJ whole genome shotgun (WGS) entry which is preliminary data.</text>
</comment>
<proteinExistence type="predicted"/>
<dbReference type="InterPro" id="IPR019618">
    <property type="entry name" value="Spore_germination_GerPA"/>
</dbReference>
<organism evidence="1 2">
    <name type="scientific">Heyndrickxia acidicola</name>
    <dbReference type="NCBI Taxonomy" id="209389"/>
    <lineage>
        <taxon>Bacteria</taxon>
        <taxon>Bacillati</taxon>
        <taxon>Bacillota</taxon>
        <taxon>Bacilli</taxon>
        <taxon>Bacillales</taxon>
        <taxon>Bacillaceae</taxon>
        <taxon>Heyndrickxia</taxon>
    </lineage>
</organism>
<dbReference type="RefSeq" id="WP_083953127.1">
    <property type="nucleotide sequence ID" value="NZ_JARMAB010000009.1"/>
</dbReference>
<gene>
    <name evidence="1" type="ORF">P4T90_07845</name>
</gene>
<sequence length="80" mass="8034">MMKKVISMPGVVGSISIGNVFSGGVTGFGDIAVITPKTSSKTVTGAGAFNTGKAINVTDDCSNNLLFDINAADQPTVGNL</sequence>
<dbReference type="Pfam" id="PF10676">
    <property type="entry name" value="gerPA"/>
    <property type="match status" value="1"/>
</dbReference>
<dbReference type="PANTHER" id="PTHR37808">
    <property type="entry name" value="SPORE GERMINATION PROTEIN-LIKE PROTEIN YDZR-RELATED"/>
    <property type="match status" value="1"/>
</dbReference>
<dbReference type="Proteomes" id="UP001341444">
    <property type="component" value="Unassembled WGS sequence"/>
</dbReference>
<accession>A0ABU6MEC2</accession>
<dbReference type="PANTHER" id="PTHR37808:SF3">
    <property type="entry name" value="SPORE GERMINATION PROTEIN GERPA-RELATED"/>
    <property type="match status" value="1"/>
</dbReference>
<keyword evidence="2" id="KW-1185">Reference proteome</keyword>
<dbReference type="EMBL" id="JARMAB010000009">
    <property type="protein sequence ID" value="MED1203007.1"/>
    <property type="molecule type" value="Genomic_DNA"/>
</dbReference>
<evidence type="ECO:0000313" key="1">
    <source>
        <dbReference type="EMBL" id="MED1203007.1"/>
    </source>
</evidence>
<evidence type="ECO:0000313" key="2">
    <source>
        <dbReference type="Proteomes" id="UP001341444"/>
    </source>
</evidence>
<name>A0ABU6MEC2_9BACI</name>
<reference evidence="1 2" key="1">
    <citation type="submission" date="2023-03" db="EMBL/GenBank/DDBJ databases">
        <title>Bacillus Genome Sequencing.</title>
        <authorList>
            <person name="Dunlap C."/>
        </authorList>
    </citation>
    <scope>NUCLEOTIDE SEQUENCE [LARGE SCALE GENOMIC DNA]</scope>
    <source>
        <strain evidence="1 2">B-23453</strain>
    </source>
</reference>
<protein>
    <submittedName>
        <fullName evidence="1">Spore germination protein</fullName>
    </submittedName>
</protein>